<accession>A0A7V8JRD9</accession>
<evidence type="ECO:0000256" key="1">
    <source>
        <dbReference type="ARBA" id="ARBA00022603"/>
    </source>
</evidence>
<evidence type="ECO:0000313" key="4">
    <source>
        <dbReference type="Proteomes" id="UP000461670"/>
    </source>
</evidence>
<dbReference type="PANTHER" id="PTHR12049:SF7">
    <property type="entry name" value="PROTEIN ARGININE METHYLTRANSFERASE NDUFAF7, MITOCHONDRIAL"/>
    <property type="match status" value="1"/>
</dbReference>
<dbReference type="GO" id="GO:0032259">
    <property type="term" value="P:methylation"/>
    <property type="evidence" value="ECO:0007669"/>
    <property type="project" value="UniProtKB-KW"/>
</dbReference>
<sequence>MEDRPILPNPPPSAAGATPLLRLLARAASRDAPSQAEPGGWLPFDRFMALALYAPGLGYYAGHRPKFGWRPPTAQSPEGSDFVTAPELSPLFGAALAVQVADALAASGTDEVWEFGAGSGALAVQLIAGLRTQGVALRRYTIVELSASLRERQRAALAPVMAAGQVELCWADELPPRFEGVLVGNEVLDAMPVRLLARQDGVWRERGVRVQGDGQAQPVTLAWEDRPADARPPVEPEGPHDYLTEIHPQAEALVRTLADRLARGVALFIDYGFPEAEYYHSQRSQGTVMCHQHHRADDNPLLAVGDKDITAHVNFTGIALAAQDSGLAVAGYTSQARFLINCGLAELMAQADLPARAMAQRLVHEHEMGELFKVLTLARGVAPDWVPVGFAQGDRTHRL</sequence>
<protein>
    <recommendedName>
        <fullName evidence="5">SAM-dependent methyltransferase, MidA family</fullName>
    </recommendedName>
</protein>
<dbReference type="PANTHER" id="PTHR12049">
    <property type="entry name" value="PROTEIN ARGININE METHYLTRANSFERASE NDUFAF7, MITOCHONDRIAL"/>
    <property type="match status" value="1"/>
</dbReference>
<gene>
    <name evidence="3" type="ORF">GAK30_00646</name>
</gene>
<dbReference type="AlphaFoldDB" id="A0A7V8JRD9"/>
<dbReference type="Gene3D" id="3.40.50.12710">
    <property type="match status" value="1"/>
</dbReference>
<evidence type="ECO:0000256" key="2">
    <source>
        <dbReference type="ARBA" id="ARBA00022679"/>
    </source>
</evidence>
<dbReference type="EMBL" id="WNDQ01000006">
    <property type="protein sequence ID" value="KAF1023193.1"/>
    <property type="molecule type" value="Genomic_DNA"/>
</dbReference>
<organism evidence="3 4">
    <name type="scientific">Paracidovorax wautersii</name>
    <dbReference type="NCBI Taxonomy" id="1177982"/>
    <lineage>
        <taxon>Bacteria</taxon>
        <taxon>Pseudomonadati</taxon>
        <taxon>Pseudomonadota</taxon>
        <taxon>Betaproteobacteria</taxon>
        <taxon>Burkholderiales</taxon>
        <taxon>Comamonadaceae</taxon>
        <taxon>Paracidovorax</taxon>
    </lineage>
</organism>
<evidence type="ECO:0008006" key="5">
    <source>
        <dbReference type="Google" id="ProtNLM"/>
    </source>
</evidence>
<dbReference type="InterPro" id="IPR029063">
    <property type="entry name" value="SAM-dependent_MTases_sf"/>
</dbReference>
<dbReference type="GO" id="GO:0035243">
    <property type="term" value="F:protein-arginine omega-N symmetric methyltransferase activity"/>
    <property type="evidence" value="ECO:0007669"/>
    <property type="project" value="TreeGrafter"/>
</dbReference>
<dbReference type="InterPro" id="IPR038375">
    <property type="entry name" value="NDUFAF7_sf"/>
</dbReference>
<dbReference type="InterPro" id="IPR003788">
    <property type="entry name" value="NDUFAF7"/>
</dbReference>
<dbReference type="Pfam" id="PF02636">
    <property type="entry name" value="Methyltransf_28"/>
    <property type="match status" value="1"/>
</dbReference>
<comment type="caution">
    <text evidence="3">The sequence shown here is derived from an EMBL/GenBank/DDBJ whole genome shotgun (WGS) entry which is preliminary data.</text>
</comment>
<evidence type="ECO:0000313" key="3">
    <source>
        <dbReference type="EMBL" id="KAF1023193.1"/>
    </source>
</evidence>
<proteinExistence type="predicted"/>
<name>A0A7V8JRD9_9BURK</name>
<reference evidence="4" key="1">
    <citation type="journal article" date="2020" name="MBio">
        <title>Horizontal gene transfer to a defensive symbiont with a reduced genome amongst a multipartite beetle microbiome.</title>
        <authorList>
            <person name="Waterworth S.C."/>
            <person name="Florez L.V."/>
            <person name="Rees E.R."/>
            <person name="Hertweck C."/>
            <person name="Kaltenpoth M."/>
            <person name="Kwan J.C."/>
        </authorList>
    </citation>
    <scope>NUCLEOTIDE SEQUENCE [LARGE SCALE GENOMIC DNA]</scope>
</reference>
<dbReference type="SUPFAM" id="SSF53335">
    <property type="entry name" value="S-adenosyl-L-methionine-dependent methyltransferases"/>
    <property type="match status" value="1"/>
</dbReference>
<keyword evidence="1" id="KW-0489">Methyltransferase</keyword>
<keyword evidence="2" id="KW-0808">Transferase</keyword>
<dbReference type="Proteomes" id="UP000461670">
    <property type="component" value="Unassembled WGS sequence"/>
</dbReference>